<dbReference type="Proteomes" id="UP001281761">
    <property type="component" value="Unassembled WGS sequence"/>
</dbReference>
<feature type="compositionally biased region" description="Basic residues" evidence="1">
    <location>
        <begin position="10"/>
        <end position="24"/>
    </location>
</feature>
<organism evidence="2 3">
    <name type="scientific">Blattamonas nauphoetae</name>
    <dbReference type="NCBI Taxonomy" id="2049346"/>
    <lineage>
        <taxon>Eukaryota</taxon>
        <taxon>Metamonada</taxon>
        <taxon>Preaxostyla</taxon>
        <taxon>Oxymonadida</taxon>
        <taxon>Blattamonas</taxon>
    </lineage>
</organism>
<dbReference type="EMBL" id="JARBJD010000577">
    <property type="protein sequence ID" value="KAK2940947.1"/>
    <property type="molecule type" value="Genomic_DNA"/>
</dbReference>
<evidence type="ECO:0000313" key="2">
    <source>
        <dbReference type="EMBL" id="KAK2940947.1"/>
    </source>
</evidence>
<evidence type="ECO:0000256" key="1">
    <source>
        <dbReference type="SAM" id="MobiDB-lite"/>
    </source>
</evidence>
<keyword evidence="3" id="KW-1185">Reference proteome</keyword>
<accession>A0ABQ9WQA5</accession>
<sequence length="228" mass="26119">MKMKWGYERRSRRSKTGKTQKTFCGHHHPLSLAFSNTISVARISLIRRPHLTHPSPASHSSVARISFIRRPHLIHPSPASHSSVARISLIRRPHLIHPSPASHSSVARISLIRRPHLIHPSPASHSSVARLVHIVSLARLVHSFSTLYLFLLFSFNSTTFTAPQTEHVYTLHSVLFADLFHWEPTPNGTDRMKKAGYEWMRKKTTSRKEPKTIHISRQAKITRYPRTI</sequence>
<proteinExistence type="predicted"/>
<reference evidence="2 3" key="1">
    <citation type="journal article" date="2022" name="bioRxiv">
        <title>Genomics of Preaxostyla Flagellates Illuminates Evolutionary Transitions and the Path Towards Mitochondrial Loss.</title>
        <authorList>
            <person name="Novak L.V.F."/>
            <person name="Treitli S.C."/>
            <person name="Pyrih J."/>
            <person name="Halakuc P."/>
            <person name="Pipaliya S.V."/>
            <person name="Vacek V."/>
            <person name="Brzon O."/>
            <person name="Soukal P."/>
            <person name="Eme L."/>
            <person name="Dacks J.B."/>
            <person name="Karnkowska A."/>
            <person name="Elias M."/>
            <person name="Hampl V."/>
        </authorList>
    </citation>
    <scope>NUCLEOTIDE SEQUENCE [LARGE SCALE GENOMIC DNA]</scope>
    <source>
        <strain evidence="2">NAU3</strain>
        <tissue evidence="2">Gut</tissue>
    </source>
</reference>
<feature type="region of interest" description="Disordered" evidence="1">
    <location>
        <begin position="1"/>
        <end position="24"/>
    </location>
</feature>
<evidence type="ECO:0000313" key="3">
    <source>
        <dbReference type="Proteomes" id="UP001281761"/>
    </source>
</evidence>
<protein>
    <submittedName>
        <fullName evidence="2">Uncharacterized protein</fullName>
    </submittedName>
</protein>
<gene>
    <name evidence="2" type="ORF">BLNAU_24145</name>
</gene>
<comment type="caution">
    <text evidence="2">The sequence shown here is derived from an EMBL/GenBank/DDBJ whole genome shotgun (WGS) entry which is preliminary data.</text>
</comment>
<name>A0ABQ9WQA5_9EUKA</name>